<dbReference type="SUPFAM" id="SSF56752">
    <property type="entry name" value="D-aminoacid aminotransferase-like PLP-dependent enzymes"/>
    <property type="match status" value="1"/>
</dbReference>
<evidence type="ECO:0000256" key="3">
    <source>
        <dbReference type="ARBA" id="ARBA00011738"/>
    </source>
</evidence>
<evidence type="ECO:0000256" key="8">
    <source>
        <dbReference type="ARBA" id="ARBA00035676"/>
    </source>
</evidence>
<name>A0A7C0WV83_9BACT</name>
<keyword evidence="6 12" id="KW-0456">Lyase</keyword>
<keyword evidence="5" id="KW-0289">Folate biosynthesis</keyword>
<keyword evidence="4 11" id="KW-0663">Pyridoxal phosphate</keyword>
<dbReference type="PROSITE" id="PS00770">
    <property type="entry name" value="AA_TRANSFER_CLASS_4"/>
    <property type="match status" value="1"/>
</dbReference>
<dbReference type="GO" id="GO:0030170">
    <property type="term" value="F:pyridoxal phosphate binding"/>
    <property type="evidence" value="ECO:0007669"/>
    <property type="project" value="InterPro"/>
</dbReference>
<dbReference type="InterPro" id="IPR018300">
    <property type="entry name" value="Aminotrans_IV_CS"/>
</dbReference>
<dbReference type="InterPro" id="IPR036038">
    <property type="entry name" value="Aminotransferase-like"/>
</dbReference>
<evidence type="ECO:0000256" key="1">
    <source>
        <dbReference type="ARBA" id="ARBA00001933"/>
    </source>
</evidence>
<dbReference type="InterPro" id="IPR001544">
    <property type="entry name" value="Aminotrans_IV"/>
</dbReference>
<evidence type="ECO:0000256" key="2">
    <source>
        <dbReference type="ARBA" id="ARBA00009320"/>
    </source>
</evidence>
<evidence type="ECO:0000256" key="4">
    <source>
        <dbReference type="ARBA" id="ARBA00022898"/>
    </source>
</evidence>
<organism evidence="12">
    <name type="scientific">Thermodesulforhabdus norvegica</name>
    <dbReference type="NCBI Taxonomy" id="39841"/>
    <lineage>
        <taxon>Bacteria</taxon>
        <taxon>Pseudomonadati</taxon>
        <taxon>Thermodesulfobacteriota</taxon>
        <taxon>Syntrophobacteria</taxon>
        <taxon>Syntrophobacterales</taxon>
        <taxon>Thermodesulforhabdaceae</taxon>
        <taxon>Thermodesulforhabdus</taxon>
    </lineage>
</organism>
<dbReference type="AlphaFoldDB" id="A0A7C0WV83"/>
<dbReference type="EC" id="4.1.3.38" evidence="8"/>
<dbReference type="FunFam" id="3.20.10.10:FF:000002">
    <property type="entry name" value="D-alanine aminotransferase"/>
    <property type="match status" value="1"/>
</dbReference>
<dbReference type="InterPro" id="IPR050571">
    <property type="entry name" value="Class-IV_PLP-Dep_Aminotrnsfr"/>
</dbReference>
<sequence length="188" mass="21222">RGYRFPEAPVPTRLLSIHPKPDYPVEQKNRGISLGICTTKLGINPLLAGLKHLNRLEQVMARSELNSSRYQEGLMLDYEGYPIEGIMTNLFWLSAGELFTPDLGLCGVSGVIRSIIIELAEKNGIPYSVDRFTMDQLLAADEIFVTNSLIGIWPVKNLDSQQFLPGLMTKKIVELLNNEREKDLEYKK</sequence>
<dbReference type="EMBL" id="DQZW01000135">
    <property type="protein sequence ID" value="HDL89825.1"/>
    <property type="molecule type" value="Genomic_DNA"/>
</dbReference>
<dbReference type="Pfam" id="PF01063">
    <property type="entry name" value="Aminotran_4"/>
    <property type="match status" value="1"/>
</dbReference>
<comment type="cofactor">
    <cofactor evidence="1 11">
        <name>pyridoxal 5'-phosphate</name>
        <dbReference type="ChEBI" id="CHEBI:597326"/>
    </cofactor>
</comment>
<reference evidence="12" key="1">
    <citation type="journal article" date="2020" name="mSystems">
        <title>Genome- and Community-Level Interaction Insights into Carbon Utilization and Element Cycling Functions of Hydrothermarchaeota in Hydrothermal Sediment.</title>
        <authorList>
            <person name="Zhou Z."/>
            <person name="Liu Y."/>
            <person name="Xu W."/>
            <person name="Pan J."/>
            <person name="Luo Z.H."/>
            <person name="Li M."/>
        </authorList>
    </citation>
    <scope>NUCLEOTIDE SEQUENCE [LARGE SCALE GENOMIC DNA]</scope>
    <source>
        <strain evidence="12">HyVt-19</strain>
    </source>
</reference>
<evidence type="ECO:0000256" key="10">
    <source>
        <dbReference type="RuleBase" id="RU004106"/>
    </source>
</evidence>
<dbReference type="InterPro" id="IPR017824">
    <property type="entry name" value="Aminodeoxychorismate_lyase_IV"/>
</dbReference>
<dbReference type="GO" id="GO:0005829">
    <property type="term" value="C:cytosol"/>
    <property type="evidence" value="ECO:0007669"/>
    <property type="project" value="TreeGrafter"/>
</dbReference>
<dbReference type="Gene3D" id="3.20.10.10">
    <property type="entry name" value="D-amino Acid Aminotransferase, subunit A, domain 2"/>
    <property type="match status" value="1"/>
</dbReference>
<dbReference type="GO" id="GO:0008153">
    <property type="term" value="P:4-aminobenzoate biosynthetic process"/>
    <property type="evidence" value="ECO:0007669"/>
    <property type="project" value="TreeGrafter"/>
</dbReference>
<comment type="caution">
    <text evidence="12">The sequence shown here is derived from an EMBL/GenBank/DDBJ whole genome shotgun (WGS) entry which is preliminary data.</text>
</comment>
<evidence type="ECO:0000313" key="12">
    <source>
        <dbReference type="EMBL" id="HDL89825.1"/>
    </source>
</evidence>
<evidence type="ECO:0000256" key="5">
    <source>
        <dbReference type="ARBA" id="ARBA00022909"/>
    </source>
</evidence>
<comment type="similarity">
    <text evidence="2 10">Belongs to the class-IV pyridoxal-phosphate-dependent aminotransferase family.</text>
</comment>
<proteinExistence type="inferred from homology"/>
<accession>A0A7C0WV83</accession>
<dbReference type="PANTHER" id="PTHR42743:SF2">
    <property type="entry name" value="AMINODEOXYCHORISMATE LYASE"/>
    <property type="match status" value="1"/>
</dbReference>
<dbReference type="GO" id="GO:0008696">
    <property type="term" value="F:4-amino-4-deoxychorismate lyase activity"/>
    <property type="evidence" value="ECO:0007669"/>
    <property type="project" value="UniProtKB-EC"/>
</dbReference>
<evidence type="ECO:0000256" key="9">
    <source>
        <dbReference type="ARBA" id="ARBA00049529"/>
    </source>
</evidence>
<evidence type="ECO:0000256" key="7">
    <source>
        <dbReference type="ARBA" id="ARBA00035633"/>
    </source>
</evidence>
<gene>
    <name evidence="12" type="primary">pabC</name>
    <name evidence="12" type="ORF">ENG14_02860</name>
</gene>
<comment type="pathway">
    <text evidence="7">Cofactor biosynthesis; tetrahydrofolate biosynthesis; 4-aminobenzoate from chorismate: step 2/2.</text>
</comment>
<comment type="catalytic activity">
    <reaction evidence="9">
        <text>4-amino-4-deoxychorismate = 4-aminobenzoate + pyruvate + H(+)</text>
        <dbReference type="Rhea" id="RHEA:16201"/>
        <dbReference type="ChEBI" id="CHEBI:15361"/>
        <dbReference type="ChEBI" id="CHEBI:15378"/>
        <dbReference type="ChEBI" id="CHEBI:17836"/>
        <dbReference type="ChEBI" id="CHEBI:58406"/>
        <dbReference type="EC" id="4.1.3.38"/>
    </reaction>
</comment>
<dbReference type="GO" id="GO:0046656">
    <property type="term" value="P:folic acid biosynthetic process"/>
    <property type="evidence" value="ECO:0007669"/>
    <property type="project" value="UniProtKB-KW"/>
</dbReference>
<evidence type="ECO:0000256" key="11">
    <source>
        <dbReference type="RuleBase" id="RU004516"/>
    </source>
</evidence>
<comment type="subunit">
    <text evidence="3">Homodimer.</text>
</comment>
<evidence type="ECO:0000256" key="6">
    <source>
        <dbReference type="ARBA" id="ARBA00023239"/>
    </source>
</evidence>
<protein>
    <recommendedName>
        <fullName evidence="8">aminodeoxychorismate lyase</fullName>
        <ecNumber evidence="8">4.1.3.38</ecNumber>
    </recommendedName>
</protein>
<dbReference type="NCBIfam" id="TIGR03461">
    <property type="entry name" value="pabC_Proteo"/>
    <property type="match status" value="1"/>
</dbReference>
<feature type="non-terminal residue" evidence="12">
    <location>
        <position position="1"/>
    </location>
</feature>
<dbReference type="Proteomes" id="UP000886355">
    <property type="component" value="Unassembled WGS sequence"/>
</dbReference>
<dbReference type="PANTHER" id="PTHR42743">
    <property type="entry name" value="AMINO-ACID AMINOTRANSFERASE"/>
    <property type="match status" value="1"/>
</dbReference>
<dbReference type="InterPro" id="IPR043132">
    <property type="entry name" value="BCAT-like_C"/>
</dbReference>